<reference evidence="1" key="1">
    <citation type="journal article" date="2021" name="Proc. Natl. Acad. Sci. U.S.A.">
        <title>A Catalog of Tens of Thousands of Viruses from Human Metagenomes Reveals Hidden Associations with Chronic Diseases.</title>
        <authorList>
            <person name="Tisza M.J."/>
            <person name="Buck C.B."/>
        </authorList>
    </citation>
    <scope>NUCLEOTIDE SEQUENCE</scope>
    <source>
        <strain evidence="1">CttG313</strain>
    </source>
</reference>
<organism evidence="1">
    <name type="scientific">Siphoviridae sp. cttG313</name>
    <dbReference type="NCBI Taxonomy" id="2825704"/>
    <lineage>
        <taxon>Viruses</taxon>
        <taxon>Duplodnaviria</taxon>
        <taxon>Heunggongvirae</taxon>
        <taxon>Uroviricota</taxon>
        <taxon>Caudoviricetes</taxon>
    </lineage>
</organism>
<name>A0A8S5TS86_9CAUD</name>
<dbReference type="EMBL" id="BK015917">
    <property type="protein sequence ID" value="DAF85048.1"/>
    <property type="molecule type" value="Genomic_DNA"/>
</dbReference>
<protein>
    <submittedName>
        <fullName evidence="1">Uncharacterized protein</fullName>
    </submittedName>
</protein>
<accession>A0A8S5TS86</accession>
<evidence type="ECO:0000313" key="1">
    <source>
        <dbReference type="EMBL" id="DAF85048.1"/>
    </source>
</evidence>
<sequence length="49" mass="5725">MFAYLAFVKYHMRPSVFAEMSMNEKAVVIAFIQQHAKYEQAELDKAKRG</sequence>
<proteinExistence type="predicted"/>